<dbReference type="SMART" id="SM00895">
    <property type="entry name" value="FCD"/>
    <property type="match status" value="1"/>
</dbReference>
<dbReference type="InterPro" id="IPR011711">
    <property type="entry name" value="GntR_C"/>
</dbReference>
<dbReference type="PANTHER" id="PTHR43537">
    <property type="entry name" value="TRANSCRIPTIONAL REGULATOR, GNTR FAMILY"/>
    <property type="match status" value="1"/>
</dbReference>
<evidence type="ECO:0000256" key="2">
    <source>
        <dbReference type="ARBA" id="ARBA00023125"/>
    </source>
</evidence>
<comment type="caution">
    <text evidence="5">The sequence shown here is derived from an EMBL/GenBank/DDBJ whole genome shotgun (WGS) entry which is preliminary data.</text>
</comment>
<dbReference type="PANTHER" id="PTHR43537:SF5">
    <property type="entry name" value="UXU OPERON TRANSCRIPTIONAL REGULATOR"/>
    <property type="match status" value="1"/>
</dbReference>
<organism evidence="5 6">
    <name type="scientific">Roseibium aestuarii</name>
    <dbReference type="NCBI Taxonomy" id="2600299"/>
    <lineage>
        <taxon>Bacteria</taxon>
        <taxon>Pseudomonadati</taxon>
        <taxon>Pseudomonadota</taxon>
        <taxon>Alphaproteobacteria</taxon>
        <taxon>Hyphomicrobiales</taxon>
        <taxon>Stappiaceae</taxon>
        <taxon>Roseibium</taxon>
    </lineage>
</organism>
<evidence type="ECO:0000256" key="1">
    <source>
        <dbReference type="ARBA" id="ARBA00023015"/>
    </source>
</evidence>
<dbReference type="Gene3D" id="1.10.10.10">
    <property type="entry name" value="Winged helix-like DNA-binding domain superfamily/Winged helix DNA-binding domain"/>
    <property type="match status" value="1"/>
</dbReference>
<evidence type="ECO:0000313" key="5">
    <source>
        <dbReference type="EMBL" id="MFD1695784.1"/>
    </source>
</evidence>
<evidence type="ECO:0000259" key="4">
    <source>
        <dbReference type="PROSITE" id="PS50949"/>
    </source>
</evidence>
<dbReference type="InterPro" id="IPR036390">
    <property type="entry name" value="WH_DNA-bd_sf"/>
</dbReference>
<dbReference type="CDD" id="cd07377">
    <property type="entry name" value="WHTH_GntR"/>
    <property type="match status" value="1"/>
</dbReference>
<dbReference type="Proteomes" id="UP001597327">
    <property type="component" value="Unassembled WGS sequence"/>
</dbReference>
<dbReference type="RefSeq" id="WP_149893757.1">
    <property type="nucleotide sequence ID" value="NZ_VORA01000005.1"/>
</dbReference>
<name>A0ABW4JUH4_9HYPH</name>
<dbReference type="SUPFAM" id="SSF46785">
    <property type="entry name" value="Winged helix' DNA-binding domain"/>
    <property type="match status" value="1"/>
</dbReference>
<dbReference type="SUPFAM" id="SSF48008">
    <property type="entry name" value="GntR ligand-binding domain-like"/>
    <property type="match status" value="1"/>
</dbReference>
<protein>
    <submittedName>
        <fullName evidence="5">GntR family transcriptional regulator</fullName>
    </submittedName>
</protein>
<dbReference type="EMBL" id="JBHUFA010000002">
    <property type="protein sequence ID" value="MFD1695784.1"/>
    <property type="molecule type" value="Genomic_DNA"/>
</dbReference>
<dbReference type="Gene3D" id="1.20.120.530">
    <property type="entry name" value="GntR ligand-binding domain-like"/>
    <property type="match status" value="1"/>
</dbReference>
<keyword evidence="2" id="KW-0238">DNA-binding</keyword>
<keyword evidence="3" id="KW-0804">Transcription</keyword>
<dbReference type="Pfam" id="PF00392">
    <property type="entry name" value="GntR"/>
    <property type="match status" value="1"/>
</dbReference>
<sequence>MSVATRSSGISCSMPVSPKPTRVNNAYERLKQDILNSELPPGFQAPEPEIAERLGMSRTPVREALIRLEADGLVDLVPRRGARVKGMSRQDMQDIYDILCVLEPLALRRLCFEDQQLDEGLLAPLRDTVAAMHQAELDEDIDAWADAELDFRRLIVGLGTNRRLSILLEALFDQLHRGRLVLLRLMGKPPLMAEVCRDILSAVEARDAELAETLMRRCREEARDRMDEVFFVSRLPHV</sequence>
<evidence type="ECO:0000313" key="6">
    <source>
        <dbReference type="Proteomes" id="UP001597327"/>
    </source>
</evidence>
<evidence type="ECO:0000256" key="3">
    <source>
        <dbReference type="ARBA" id="ARBA00023163"/>
    </source>
</evidence>
<dbReference type="Pfam" id="PF07729">
    <property type="entry name" value="FCD"/>
    <property type="match status" value="1"/>
</dbReference>
<proteinExistence type="predicted"/>
<feature type="domain" description="HTH gntR-type" evidence="4">
    <location>
        <begin position="20"/>
        <end position="87"/>
    </location>
</feature>
<gene>
    <name evidence="5" type="ORF">ACFSC7_09690</name>
</gene>
<dbReference type="PROSITE" id="PS50949">
    <property type="entry name" value="HTH_GNTR"/>
    <property type="match status" value="1"/>
</dbReference>
<accession>A0ABW4JUH4</accession>
<keyword evidence="6" id="KW-1185">Reference proteome</keyword>
<dbReference type="InterPro" id="IPR008920">
    <property type="entry name" value="TF_FadR/GntR_C"/>
</dbReference>
<dbReference type="InterPro" id="IPR036388">
    <property type="entry name" value="WH-like_DNA-bd_sf"/>
</dbReference>
<dbReference type="SMART" id="SM00345">
    <property type="entry name" value="HTH_GNTR"/>
    <property type="match status" value="1"/>
</dbReference>
<dbReference type="PRINTS" id="PR00035">
    <property type="entry name" value="HTHGNTR"/>
</dbReference>
<keyword evidence="1" id="KW-0805">Transcription regulation</keyword>
<reference evidence="6" key="1">
    <citation type="journal article" date="2019" name="Int. J. Syst. Evol. Microbiol.">
        <title>The Global Catalogue of Microorganisms (GCM) 10K type strain sequencing project: providing services to taxonomists for standard genome sequencing and annotation.</title>
        <authorList>
            <consortium name="The Broad Institute Genomics Platform"/>
            <consortium name="The Broad Institute Genome Sequencing Center for Infectious Disease"/>
            <person name="Wu L."/>
            <person name="Ma J."/>
        </authorList>
    </citation>
    <scope>NUCLEOTIDE SEQUENCE [LARGE SCALE GENOMIC DNA]</scope>
    <source>
        <strain evidence="6">JCM 3369</strain>
    </source>
</reference>
<dbReference type="InterPro" id="IPR000524">
    <property type="entry name" value="Tscrpt_reg_HTH_GntR"/>
</dbReference>